<evidence type="ECO:0000256" key="1">
    <source>
        <dbReference type="SAM" id="MobiDB-lite"/>
    </source>
</evidence>
<feature type="region of interest" description="Disordered" evidence="1">
    <location>
        <begin position="594"/>
        <end position="628"/>
    </location>
</feature>
<feature type="region of interest" description="Disordered" evidence="1">
    <location>
        <begin position="282"/>
        <end position="343"/>
    </location>
</feature>
<feature type="compositionally biased region" description="Basic and acidic residues" evidence="1">
    <location>
        <begin position="594"/>
        <end position="605"/>
    </location>
</feature>
<feature type="region of interest" description="Disordered" evidence="1">
    <location>
        <begin position="92"/>
        <end position="114"/>
    </location>
</feature>
<feature type="region of interest" description="Disordered" evidence="1">
    <location>
        <begin position="361"/>
        <end position="493"/>
    </location>
</feature>
<feature type="region of interest" description="Disordered" evidence="1">
    <location>
        <begin position="55"/>
        <end position="77"/>
    </location>
</feature>
<evidence type="ECO:0000313" key="3">
    <source>
        <dbReference type="Proteomes" id="UP001186944"/>
    </source>
</evidence>
<feature type="compositionally biased region" description="Basic and acidic residues" evidence="1">
    <location>
        <begin position="324"/>
        <end position="338"/>
    </location>
</feature>
<accession>A0AA89BZI6</accession>
<protein>
    <submittedName>
        <fullName evidence="2">Uncharacterized protein</fullName>
    </submittedName>
</protein>
<feature type="compositionally biased region" description="Basic residues" evidence="1">
    <location>
        <begin position="460"/>
        <end position="471"/>
    </location>
</feature>
<feature type="compositionally biased region" description="Polar residues" evidence="1">
    <location>
        <begin position="402"/>
        <end position="414"/>
    </location>
</feature>
<feature type="compositionally biased region" description="Basic and acidic residues" evidence="1">
    <location>
        <begin position="165"/>
        <end position="181"/>
    </location>
</feature>
<sequence>MSSVQQSISYQSFLREQRIKLSSRYPFLSKSQINGKVKDLWNKLAQEEKEQYTKTSLIKTPTKSARKQNKPRSKTGKWTCFNTPELFFEDRNNGESDFADASVNKRSPVDKRASAESKLEDSDWFFDDSWDRTVHSKTKGSSERKPGNNLTNTGGILKNAGLKDTPAKTKENRVSFAHEPDDEREVSEVTQPSQDCSYSDDEDAMLICRNDVNFDDVDNHEIEIEKEGTDPVVRCETGRKSCTDQISGLDAKYDEDERSGSNVHEVINNKVDFVKDVSDNEEIGSKPESVSDSEIIEGKRKIRKGKNKRKAFTKQKKQQKGKFRSPDLIEKKGSENKQSKVTPMVKINAYQDVTPMMDEETLKQNLAEVSKAPRKRRSVMEGKVSNLSTQEEKGQRKKSRLSMKNASLNGNNTECVDLERKDNEQLQDADITNAAGDATRCGRRRSGEIKNEGKTSAVKSKQKRRSSRKKSLQSADQNTEADSNNNDISNNDSQTLFNFETEESVIPDSLSSNGEDESDLALFKKTTSTSSALRRVLSMMRKTVASPCSPTLSLTDRSDGLLSPALSGISTLSSLSSESGAITASPLMERFSQYEDKKSRKERTVKSPATVKNQSDQEDEFLQETRTKSVTKEEGSLCEMFQNITPPEKKVQKKKTRRLLASAVMEKLPSIFSDGLNEADIFS</sequence>
<feature type="compositionally biased region" description="Low complexity" evidence="1">
    <location>
        <begin position="482"/>
        <end position="493"/>
    </location>
</feature>
<evidence type="ECO:0000313" key="2">
    <source>
        <dbReference type="EMBL" id="KAK3100175.1"/>
    </source>
</evidence>
<dbReference type="SUPFAM" id="SSF47095">
    <property type="entry name" value="HMG-box"/>
    <property type="match status" value="1"/>
</dbReference>
<feature type="compositionally biased region" description="Polar residues" evidence="1">
    <location>
        <begin position="188"/>
        <end position="197"/>
    </location>
</feature>
<keyword evidence="3" id="KW-1185">Reference proteome</keyword>
<feature type="compositionally biased region" description="Basic residues" evidence="1">
    <location>
        <begin position="300"/>
        <end position="323"/>
    </location>
</feature>
<name>A0AA89BZI6_PINIB</name>
<feature type="region of interest" description="Disordered" evidence="1">
    <location>
        <begin position="135"/>
        <end position="199"/>
    </location>
</feature>
<dbReference type="Gene3D" id="1.10.30.10">
    <property type="entry name" value="High mobility group box domain"/>
    <property type="match status" value="1"/>
</dbReference>
<dbReference type="EMBL" id="VSWD01000006">
    <property type="protein sequence ID" value="KAK3100175.1"/>
    <property type="molecule type" value="Genomic_DNA"/>
</dbReference>
<dbReference type="Proteomes" id="UP001186944">
    <property type="component" value="Unassembled WGS sequence"/>
</dbReference>
<comment type="caution">
    <text evidence="2">The sequence shown here is derived from an EMBL/GenBank/DDBJ whole genome shotgun (WGS) entry which is preliminary data.</text>
</comment>
<gene>
    <name evidence="2" type="ORF">FSP39_015777</name>
</gene>
<feature type="compositionally biased region" description="Basic residues" evidence="1">
    <location>
        <begin position="64"/>
        <end position="75"/>
    </location>
</feature>
<dbReference type="CDD" id="cd00084">
    <property type="entry name" value="HMG-box_SF"/>
    <property type="match status" value="1"/>
</dbReference>
<dbReference type="AlphaFoldDB" id="A0AA89BZI6"/>
<proteinExistence type="predicted"/>
<reference evidence="2" key="1">
    <citation type="submission" date="2019-08" db="EMBL/GenBank/DDBJ databases">
        <title>The improved chromosome-level genome for the pearl oyster Pinctada fucata martensii using PacBio sequencing and Hi-C.</title>
        <authorList>
            <person name="Zheng Z."/>
        </authorList>
    </citation>
    <scope>NUCLEOTIDE SEQUENCE</scope>
    <source>
        <strain evidence="2">ZZ-2019</strain>
        <tissue evidence="2">Adductor muscle</tissue>
    </source>
</reference>
<feature type="compositionally biased region" description="Basic and acidic residues" evidence="1">
    <location>
        <begin position="135"/>
        <end position="146"/>
    </location>
</feature>
<organism evidence="2 3">
    <name type="scientific">Pinctada imbricata</name>
    <name type="common">Atlantic pearl-oyster</name>
    <name type="synonym">Pinctada martensii</name>
    <dbReference type="NCBI Taxonomy" id="66713"/>
    <lineage>
        <taxon>Eukaryota</taxon>
        <taxon>Metazoa</taxon>
        <taxon>Spiralia</taxon>
        <taxon>Lophotrochozoa</taxon>
        <taxon>Mollusca</taxon>
        <taxon>Bivalvia</taxon>
        <taxon>Autobranchia</taxon>
        <taxon>Pteriomorphia</taxon>
        <taxon>Pterioida</taxon>
        <taxon>Pterioidea</taxon>
        <taxon>Pteriidae</taxon>
        <taxon>Pinctada</taxon>
    </lineage>
</organism>
<dbReference type="InterPro" id="IPR036910">
    <property type="entry name" value="HMG_box_dom_sf"/>
</dbReference>